<evidence type="ECO:0000313" key="2">
    <source>
        <dbReference type="EMBL" id="AEH59958.1"/>
    </source>
</evidence>
<dbReference type="GO" id="GO:0006508">
    <property type="term" value="P:proteolysis"/>
    <property type="evidence" value="ECO:0007669"/>
    <property type="project" value="InterPro"/>
</dbReference>
<evidence type="ECO:0000256" key="1">
    <source>
        <dbReference type="ARBA" id="ARBA00022723"/>
    </source>
</evidence>
<dbReference type="KEGG" id="mzh:Mzhil_0077"/>
<organism evidence="2 3">
    <name type="scientific">Methanosalsum zhilinae (strain DSM 4017 / NBRC 107636 / OCM 62 / WeN5)</name>
    <name type="common">Methanohalophilus zhilinae</name>
    <dbReference type="NCBI Taxonomy" id="679901"/>
    <lineage>
        <taxon>Archaea</taxon>
        <taxon>Methanobacteriati</taxon>
        <taxon>Methanobacteriota</taxon>
        <taxon>Stenosarchaea group</taxon>
        <taxon>Methanomicrobia</taxon>
        <taxon>Methanosarcinales</taxon>
        <taxon>Methanosarcinaceae</taxon>
        <taxon>Methanosalsum</taxon>
    </lineage>
</organism>
<dbReference type="Pfam" id="PF26233">
    <property type="entry name" value="NicX"/>
    <property type="match status" value="1"/>
</dbReference>
<dbReference type="Proteomes" id="UP000006622">
    <property type="component" value="Chromosome"/>
</dbReference>
<dbReference type="GO" id="GO:0004177">
    <property type="term" value="F:aminopeptidase activity"/>
    <property type="evidence" value="ECO:0007669"/>
    <property type="project" value="InterPro"/>
</dbReference>
<accession>F7XMU1</accession>
<dbReference type="SUPFAM" id="SSF144052">
    <property type="entry name" value="Thermophilic metalloprotease-like"/>
    <property type="match status" value="1"/>
</dbReference>
<evidence type="ECO:0000313" key="3">
    <source>
        <dbReference type="Proteomes" id="UP000006622"/>
    </source>
</evidence>
<dbReference type="PANTHER" id="PTHR34448">
    <property type="entry name" value="AMINOPEPTIDASE"/>
    <property type="match status" value="1"/>
</dbReference>
<dbReference type="STRING" id="679901.Mzhil_0077"/>
<dbReference type="RefSeq" id="WP_013897397.1">
    <property type="nucleotide sequence ID" value="NC_015676.1"/>
</dbReference>
<dbReference type="AlphaFoldDB" id="F7XMU1"/>
<evidence type="ECO:0008006" key="4">
    <source>
        <dbReference type="Google" id="ProtNLM"/>
    </source>
</evidence>
<dbReference type="EMBL" id="CP002101">
    <property type="protein sequence ID" value="AEH59958.1"/>
    <property type="molecule type" value="Genomic_DNA"/>
</dbReference>
<protein>
    <recommendedName>
        <fullName evidence="4">Leucyl aminopeptidase</fullName>
    </recommendedName>
</protein>
<dbReference type="GO" id="GO:0046872">
    <property type="term" value="F:metal ion binding"/>
    <property type="evidence" value="ECO:0007669"/>
    <property type="project" value="UniProtKB-KW"/>
</dbReference>
<dbReference type="InterPro" id="IPR058739">
    <property type="entry name" value="NicX"/>
</dbReference>
<keyword evidence="1" id="KW-0479">Metal-binding</keyword>
<proteinExistence type="predicted"/>
<dbReference type="PANTHER" id="PTHR34448:SF1">
    <property type="entry name" value="BLL6088 PROTEIN"/>
    <property type="match status" value="1"/>
</dbReference>
<dbReference type="GeneID" id="10821669"/>
<keyword evidence="3" id="KW-1185">Reference proteome</keyword>
<dbReference type="InterPro" id="IPR052170">
    <property type="entry name" value="M29_Exopeptidase"/>
</dbReference>
<dbReference type="HOGENOM" id="CLU_062630_0_0_2"/>
<name>F7XMU1_METZD</name>
<reference evidence="2 3" key="1">
    <citation type="submission" date="2010-07" db="EMBL/GenBank/DDBJ databases">
        <title>The complete genome of Methanosalsum zhilinae DSM 4017.</title>
        <authorList>
            <consortium name="US DOE Joint Genome Institute (JGI-PGF)"/>
            <person name="Lucas S."/>
            <person name="Copeland A."/>
            <person name="Lapidus A."/>
            <person name="Glavina del Rio T."/>
            <person name="Dalin E."/>
            <person name="Tice H."/>
            <person name="Bruce D."/>
            <person name="Goodwin L."/>
            <person name="Pitluck S."/>
            <person name="Kyrpides N."/>
            <person name="Mavromatis K."/>
            <person name="Ovchinnikova G."/>
            <person name="Daligault H."/>
            <person name="Detter J.C."/>
            <person name="Han C."/>
            <person name="Tapia R."/>
            <person name="Larimer F."/>
            <person name="Land M."/>
            <person name="Hauser L."/>
            <person name="Markowitz V."/>
            <person name="Cheng J.-F."/>
            <person name="Hugenholtz P."/>
            <person name="Woyke T."/>
            <person name="Wu D."/>
            <person name="Spring S."/>
            <person name="Schueler E."/>
            <person name="Brambilla E."/>
            <person name="Klenk H.-P."/>
            <person name="Eisen J.A."/>
        </authorList>
    </citation>
    <scope>NUCLEOTIDE SEQUENCE [LARGE SCALE GENOMIC DNA]</scope>
    <source>
        <strain evidence="3">DSM 4017 / NBRC 107636 / OCM 62 / WeN5</strain>
    </source>
</reference>
<sequence length="321" mass="34260">MTHNMKITADKILKTCMNAQPGESLLIITDTDTDERISKALFSSASEIGCEVLLMKMNPRKYDGQEPPDPVACAMEHCDIVIAPTSRSLTHTDARIRSCRKGARIATMPGITADMMISGGLTANYQQISDYAKLLYSKLENAVTIRVTSDLGTDIKFNVKGCTWMIDNGICHKPGSMTNLPAGEVYVAPADAEGVVVIDGAMGGIGILDDPITIRVEGRRAVAITGKAGDKLCTLVDSVGPSARNIAELGIGINPAAILRGIVLEDEKVAGTVHIALGNNATFGGDVNVELHLDGIIRRPVVYADDTDLKVHELAGEKYIE</sequence>
<gene>
    <name evidence="2" type="ordered locus">Mzhil_0077</name>
</gene>